<evidence type="ECO:0000313" key="2">
    <source>
        <dbReference type="EMBL" id="KTB56564.1"/>
    </source>
</evidence>
<protein>
    <submittedName>
        <fullName evidence="2">Type VI secretion protein</fullName>
    </submittedName>
</protein>
<dbReference type="AlphaFoldDB" id="A0A0W0H6X7"/>
<dbReference type="NCBIfam" id="TIGR03352">
    <property type="entry name" value="VI_chp_3"/>
    <property type="match status" value="1"/>
</dbReference>
<organism evidence="2 3">
    <name type="scientific">Pseudomonas viridiflava ICMP 13104</name>
    <dbReference type="NCBI Taxonomy" id="1198305"/>
    <lineage>
        <taxon>Bacteria</taxon>
        <taxon>Pseudomonadati</taxon>
        <taxon>Pseudomonadota</taxon>
        <taxon>Gammaproteobacteria</taxon>
        <taxon>Pseudomonadales</taxon>
        <taxon>Pseudomonadaceae</taxon>
        <taxon>Pseudomonas</taxon>
    </lineage>
</organism>
<evidence type="ECO:0000256" key="1">
    <source>
        <dbReference type="SAM" id="SignalP"/>
    </source>
</evidence>
<dbReference type="PROSITE" id="PS51257">
    <property type="entry name" value="PROKAR_LIPOPROTEIN"/>
    <property type="match status" value="1"/>
</dbReference>
<sequence>MFRSVVSAALTVLLLGACAKDVQTPKDASASSSDAAVTFDFQAVAGLNPGATGQAAPVRVRLYELKNTASFLRADYFALAERAPATLGPDLIDQDEVLVQPGELQRVVRQLDPATRHVGLVVGYRAIDRAQWRAVINVAPRQSSEHQISLDVHAVRTDVVAHPTRPAQ</sequence>
<feature type="signal peptide" evidence="1">
    <location>
        <begin position="1"/>
        <end position="19"/>
    </location>
</feature>
<dbReference type="InterPro" id="IPR017734">
    <property type="entry name" value="T6SS_SciN"/>
</dbReference>
<dbReference type="PANTHER" id="PTHR37625:SF4">
    <property type="entry name" value="OUTER MEMBRANE LIPOPROTEIN"/>
    <property type="match status" value="1"/>
</dbReference>
<feature type="chain" id="PRO_5006902896" evidence="1">
    <location>
        <begin position="20"/>
        <end position="168"/>
    </location>
</feature>
<evidence type="ECO:0000313" key="3">
    <source>
        <dbReference type="Proteomes" id="UP000053048"/>
    </source>
</evidence>
<dbReference type="EMBL" id="LKEJ01000172">
    <property type="protein sequence ID" value="KTB56564.1"/>
    <property type="molecule type" value="Genomic_DNA"/>
</dbReference>
<dbReference type="Pfam" id="PF12790">
    <property type="entry name" value="T6SS-SciN"/>
    <property type="match status" value="1"/>
</dbReference>
<gene>
    <name evidence="2" type="ORF">AO067_03195</name>
</gene>
<dbReference type="Gene3D" id="2.60.40.4150">
    <property type="entry name" value="Type VI secretion system, lipoprotein SciN"/>
    <property type="match status" value="1"/>
</dbReference>
<dbReference type="Proteomes" id="UP000053048">
    <property type="component" value="Unassembled WGS sequence"/>
</dbReference>
<reference evidence="2 3" key="1">
    <citation type="submission" date="2015-09" db="EMBL/GenBank/DDBJ databases">
        <title>Genome sequence of ICMP 13104.</title>
        <authorList>
            <person name="Visnovsky S."/>
            <person name="Lu A."/>
            <person name="Panda P."/>
            <person name="Pitman A."/>
        </authorList>
    </citation>
    <scope>NUCLEOTIDE SEQUENCE [LARGE SCALE GENOMIC DNA]</scope>
    <source>
        <strain evidence="2 3">ICMP 13104</strain>
    </source>
</reference>
<accession>A0A0W0H6X7</accession>
<keyword evidence="1" id="KW-0732">Signal</keyword>
<keyword evidence="3" id="KW-1185">Reference proteome</keyword>
<proteinExistence type="predicted"/>
<comment type="caution">
    <text evidence="2">The sequence shown here is derived from an EMBL/GenBank/DDBJ whole genome shotgun (WGS) entry which is preliminary data.</text>
</comment>
<name>A0A0W0H6X7_PSEVI</name>
<dbReference type="InterPro" id="IPR038706">
    <property type="entry name" value="Type_VI_SciN-like_sf"/>
</dbReference>
<dbReference type="PANTHER" id="PTHR37625">
    <property type="entry name" value="OUTER MEMBRANE LIPOPROTEIN-RELATED"/>
    <property type="match status" value="1"/>
</dbReference>